<keyword evidence="3" id="KW-1185">Reference proteome</keyword>
<dbReference type="AlphaFoldDB" id="A0A834YVF3"/>
<evidence type="ECO:0000313" key="3">
    <source>
        <dbReference type="Proteomes" id="UP000655225"/>
    </source>
</evidence>
<proteinExistence type="predicted"/>
<feature type="compositionally biased region" description="Polar residues" evidence="1">
    <location>
        <begin position="90"/>
        <end position="102"/>
    </location>
</feature>
<organism evidence="2 3">
    <name type="scientific">Tetracentron sinense</name>
    <name type="common">Spur-leaf</name>
    <dbReference type="NCBI Taxonomy" id="13715"/>
    <lineage>
        <taxon>Eukaryota</taxon>
        <taxon>Viridiplantae</taxon>
        <taxon>Streptophyta</taxon>
        <taxon>Embryophyta</taxon>
        <taxon>Tracheophyta</taxon>
        <taxon>Spermatophyta</taxon>
        <taxon>Magnoliopsida</taxon>
        <taxon>Trochodendrales</taxon>
        <taxon>Trochodendraceae</taxon>
        <taxon>Tetracentron</taxon>
    </lineage>
</organism>
<gene>
    <name evidence="2" type="ORF">HHK36_020452</name>
</gene>
<sequence>MDMSEGSSQLPNENKRGRKNVMWTLDMEKCLVKTLVFQANEGLKIDKGFKEHAYTAHPDAKGLRGKSIELLDESTIICGTYQATRQWVRTPRAVNSQRQSDTIEQDVTRSSGVGPSQKSGKQTTHSRNTKLLNNTLGKVATTMGEIATAIKLSHNIVDEDEMSQIVDEMEGLDDTTRVLALEYLNDNPTNAKTFMKLKTDAKRSFFLFRHLSDFIERRS</sequence>
<reference evidence="2 3" key="1">
    <citation type="submission" date="2020-04" db="EMBL/GenBank/DDBJ databases">
        <title>Plant Genome Project.</title>
        <authorList>
            <person name="Zhang R.-G."/>
        </authorList>
    </citation>
    <scope>NUCLEOTIDE SEQUENCE [LARGE SCALE GENOMIC DNA]</scope>
    <source>
        <strain evidence="2">YNK0</strain>
        <tissue evidence="2">Leaf</tissue>
    </source>
</reference>
<protein>
    <submittedName>
        <fullName evidence="2">Uncharacterized protein</fullName>
    </submittedName>
</protein>
<accession>A0A834YVF3</accession>
<dbReference type="PANTHER" id="PTHR46929:SF18">
    <property type="entry name" value="MYB_SANT-LIKE DNA-BINDING DOMAIN PROTEIN"/>
    <property type="match status" value="1"/>
</dbReference>
<dbReference type="EMBL" id="JABCRI010000014">
    <property type="protein sequence ID" value="KAF8394245.1"/>
    <property type="molecule type" value="Genomic_DNA"/>
</dbReference>
<feature type="compositionally biased region" description="Polar residues" evidence="1">
    <location>
        <begin position="108"/>
        <end position="129"/>
    </location>
</feature>
<comment type="caution">
    <text evidence="2">The sequence shown here is derived from an EMBL/GenBank/DDBJ whole genome shotgun (WGS) entry which is preliminary data.</text>
</comment>
<name>A0A834YVF3_TETSI</name>
<dbReference type="OrthoDB" id="611564at2759"/>
<feature type="region of interest" description="Disordered" evidence="1">
    <location>
        <begin position="90"/>
        <end position="129"/>
    </location>
</feature>
<evidence type="ECO:0000313" key="2">
    <source>
        <dbReference type="EMBL" id="KAF8394245.1"/>
    </source>
</evidence>
<dbReference type="PANTHER" id="PTHR46929">
    <property type="entry name" value="EXPRESSED PROTEIN"/>
    <property type="match status" value="1"/>
</dbReference>
<dbReference type="Proteomes" id="UP000655225">
    <property type="component" value="Unassembled WGS sequence"/>
</dbReference>
<evidence type="ECO:0000256" key="1">
    <source>
        <dbReference type="SAM" id="MobiDB-lite"/>
    </source>
</evidence>